<comment type="cofactor">
    <cofactor evidence="1">
        <name>Mg(2+)</name>
        <dbReference type="ChEBI" id="CHEBI:18420"/>
    </cofactor>
</comment>
<dbReference type="GO" id="GO:0005524">
    <property type="term" value="F:ATP binding"/>
    <property type="evidence" value="ECO:0007669"/>
    <property type="project" value="UniProtKB-KW"/>
</dbReference>
<reference evidence="12" key="2">
    <citation type="submission" date="2015-08" db="UniProtKB">
        <authorList>
            <consortium name="WormBaseParasite"/>
        </authorList>
    </citation>
    <scope>IDENTIFICATION</scope>
</reference>
<evidence type="ECO:0000256" key="1">
    <source>
        <dbReference type="ARBA" id="ARBA00001946"/>
    </source>
</evidence>
<comment type="caution">
    <text evidence="8">Lacks conserved residue(s) required for the propagation of feature annotation.</text>
</comment>
<feature type="domain" description="Nucleoside diphosphate kinase-like" evidence="10">
    <location>
        <begin position="17"/>
        <end position="164"/>
    </location>
</feature>
<dbReference type="InterPro" id="IPR037994">
    <property type="entry name" value="NDPk6"/>
</dbReference>
<dbReference type="EC" id="2.7.4.6" evidence="9"/>
<dbReference type="SMART" id="SM00562">
    <property type="entry name" value="NDK"/>
    <property type="match status" value="1"/>
</dbReference>
<dbReference type="SUPFAM" id="SSF54919">
    <property type="entry name" value="Nucleoside diphosphate kinase, NDK"/>
    <property type="match status" value="1"/>
</dbReference>
<accession>A0A0K0EYG1</accession>
<keyword evidence="2 9" id="KW-0808">Transferase</keyword>
<proteinExistence type="inferred from homology"/>
<dbReference type="InterPro" id="IPR036850">
    <property type="entry name" value="NDK-like_dom_sf"/>
</dbReference>
<keyword evidence="5 9" id="KW-0418">Kinase</keyword>
<keyword evidence="6 9" id="KW-0067">ATP-binding</keyword>
<organism evidence="11 12">
    <name type="scientific">Strongyloides venezuelensis</name>
    <name type="common">Threadworm</name>
    <dbReference type="NCBI Taxonomy" id="75913"/>
    <lineage>
        <taxon>Eukaryota</taxon>
        <taxon>Metazoa</taxon>
        <taxon>Ecdysozoa</taxon>
        <taxon>Nematoda</taxon>
        <taxon>Chromadorea</taxon>
        <taxon>Rhabditida</taxon>
        <taxon>Tylenchina</taxon>
        <taxon>Panagrolaimomorpha</taxon>
        <taxon>Strongyloidoidea</taxon>
        <taxon>Strongyloididae</taxon>
        <taxon>Strongyloides</taxon>
    </lineage>
</organism>
<evidence type="ECO:0000313" key="11">
    <source>
        <dbReference type="Proteomes" id="UP000035680"/>
    </source>
</evidence>
<dbReference type="Gene3D" id="3.30.70.141">
    <property type="entry name" value="Nucleoside diphosphate kinase-like domain"/>
    <property type="match status" value="1"/>
</dbReference>
<evidence type="ECO:0000256" key="8">
    <source>
        <dbReference type="PROSITE-ProRule" id="PRU00706"/>
    </source>
</evidence>
<keyword evidence="4 9" id="KW-0547">Nucleotide-binding</keyword>
<sequence length="199" mass="22560">MHLGVKLSMVSRQLPSRGHTFALLKPDITSNPIILKKVIERIEREGLSIVGGKRLTLSRDEAGKLYEEHKGKFFYNRLITHVCSGPVIALKLTTTNESLDDPVKLWRNILGPSKLFKNWIESGNSESLRNSFSLSDTRNVGHGSDSIHSTERELKIFEPFDLVNDELSEKESIINRLIPDLKEMESDIMEGDNNDKVMD</sequence>
<evidence type="ECO:0000256" key="5">
    <source>
        <dbReference type="ARBA" id="ARBA00022777"/>
    </source>
</evidence>
<evidence type="ECO:0000256" key="3">
    <source>
        <dbReference type="ARBA" id="ARBA00022723"/>
    </source>
</evidence>
<dbReference type="PANTHER" id="PTHR46956:SF1">
    <property type="entry name" value="NUCLEOSIDE DIPHOSPHATE KINASE 6"/>
    <property type="match status" value="1"/>
</dbReference>
<dbReference type="GO" id="GO:0004550">
    <property type="term" value="F:nucleoside diphosphate kinase activity"/>
    <property type="evidence" value="ECO:0007669"/>
    <property type="project" value="UniProtKB-EC"/>
</dbReference>
<dbReference type="Proteomes" id="UP000035680">
    <property type="component" value="Unassembled WGS sequence"/>
</dbReference>
<evidence type="ECO:0000256" key="7">
    <source>
        <dbReference type="ARBA" id="ARBA00022842"/>
    </source>
</evidence>
<comment type="catalytic activity">
    <reaction evidence="9">
        <text>a 2'-deoxyribonucleoside 5'-diphosphate + ATP = a 2'-deoxyribonucleoside 5'-triphosphate + ADP</text>
        <dbReference type="Rhea" id="RHEA:44640"/>
        <dbReference type="ChEBI" id="CHEBI:30616"/>
        <dbReference type="ChEBI" id="CHEBI:61560"/>
        <dbReference type="ChEBI" id="CHEBI:73316"/>
        <dbReference type="ChEBI" id="CHEBI:456216"/>
        <dbReference type="EC" id="2.7.4.6"/>
    </reaction>
</comment>
<keyword evidence="3" id="KW-0479">Metal-binding</keyword>
<protein>
    <recommendedName>
        <fullName evidence="9">Nucleoside diphosphate kinase</fullName>
        <ecNumber evidence="9">2.7.4.6</ecNumber>
    </recommendedName>
</protein>
<evidence type="ECO:0000313" key="12">
    <source>
        <dbReference type="WBParaSite" id="SVE_0156900.1"/>
    </source>
</evidence>
<dbReference type="STRING" id="75913.A0A0K0EYG1"/>
<evidence type="ECO:0000256" key="2">
    <source>
        <dbReference type="ARBA" id="ARBA00022679"/>
    </source>
</evidence>
<dbReference type="AlphaFoldDB" id="A0A0K0EYG1"/>
<dbReference type="InterPro" id="IPR034907">
    <property type="entry name" value="NDK-like_dom"/>
</dbReference>
<dbReference type="PROSITE" id="PS00469">
    <property type="entry name" value="NDPK"/>
    <property type="match status" value="1"/>
</dbReference>
<evidence type="ECO:0000256" key="9">
    <source>
        <dbReference type="RuleBase" id="RU004013"/>
    </source>
</evidence>
<dbReference type="GO" id="GO:0046872">
    <property type="term" value="F:metal ion binding"/>
    <property type="evidence" value="ECO:0007669"/>
    <property type="project" value="UniProtKB-KW"/>
</dbReference>
<dbReference type="WBParaSite" id="SVE_0156900.1">
    <property type="protein sequence ID" value="SVE_0156900.1"/>
    <property type="gene ID" value="SVE_0156900"/>
</dbReference>
<evidence type="ECO:0000259" key="10">
    <source>
        <dbReference type="SMART" id="SM00562"/>
    </source>
</evidence>
<dbReference type="InterPro" id="IPR023005">
    <property type="entry name" value="Nucleoside_diP_kinase_AS"/>
</dbReference>
<comment type="similarity">
    <text evidence="8">Belongs to the NDK family.</text>
</comment>
<name>A0A0K0EYG1_STRVS</name>
<dbReference type="PROSITE" id="PS51374">
    <property type="entry name" value="NDPK_LIKE"/>
    <property type="match status" value="1"/>
</dbReference>
<evidence type="ECO:0000256" key="6">
    <source>
        <dbReference type="ARBA" id="ARBA00022840"/>
    </source>
</evidence>
<reference evidence="11" key="1">
    <citation type="submission" date="2014-07" db="EMBL/GenBank/DDBJ databases">
        <authorList>
            <person name="Martin A.A"/>
            <person name="De Silva N."/>
        </authorList>
    </citation>
    <scope>NUCLEOTIDE SEQUENCE</scope>
</reference>
<keyword evidence="11" id="KW-1185">Reference proteome</keyword>
<keyword evidence="7" id="KW-0460">Magnesium</keyword>
<dbReference type="Pfam" id="PF00334">
    <property type="entry name" value="NDK"/>
    <property type="match status" value="1"/>
</dbReference>
<dbReference type="PANTHER" id="PTHR46956">
    <property type="entry name" value="NUCLEOSIDE DIPHOSPHATE KINASE 6"/>
    <property type="match status" value="1"/>
</dbReference>
<evidence type="ECO:0000256" key="4">
    <source>
        <dbReference type="ARBA" id="ARBA00022741"/>
    </source>
</evidence>